<dbReference type="EMBL" id="QBLH01002893">
    <property type="protein sequence ID" value="TGZ46338.1"/>
    <property type="molecule type" value="Genomic_DNA"/>
</dbReference>
<evidence type="ECO:0000256" key="1">
    <source>
        <dbReference type="SAM" id="MobiDB-lite"/>
    </source>
</evidence>
<keyword evidence="3" id="KW-1185">Reference proteome</keyword>
<feature type="region of interest" description="Disordered" evidence="1">
    <location>
        <begin position="1"/>
        <end position="27"/>
    </location>
</feature>
<reference evidence="2 3" key="1">
    <citation type="journal article" date="2019" name="Philos. Trans. R. Soc. Lond., B, Biol. Sci.">
        <title>Ant behaviour and brain gene expression of defending hosts depend on the ecological success of the intruding social parasite.</title>
        <authorList>
            <person name="Kaur R."/>
            <person name="Stoldt M."/>
            <person name="Jongepier E."/>
            <person name="Feldmeyer B."/>
            <person name="Menzel F."/>
            <person name="Bornberg-Bauer E."/>
            <person name="Foitzik S."/>
        </authorList>
    </citation>
    <scope>NUCLEOTIDE SEQUENCE [LARGE SCALE GENOMIC DNA]</scope>
    <source>
        <tissue evidence="2">Whole body</tissue>
    </source>
</reference>
<organism evidence="2 3">
    <name type="scientific">Temnothorax longispinosus</name>
    <dbReference type="NCBI Taxonomy" id="300112"/>
    <lineage>
        <taxon>Eukaryota</taxon>
        <taxon>Metazoa</taxon>
        <taxon>Ecdysozoa</taxon>
        <taxon>Arthropoda</taxon>
        <taxon>Hexapoda</taxon>
        <taxon>Insecta</taxon>
        <taxon>Pterygota</taxon>
        <taxon>Neoptera</taxon>
        <taxon>Endopterygota</taxon>
        <taxon>Hymenoptera</taxon>
        <taxon>Apocrita</taxon>
        <taxon>Aculeata</taxon>
        <taxon>Formicoidea</taxon>
        <taxon>Formicidae</taxon>
        <taxon>Myrmicinae</taxon>
        <taxon>Temnothorax</taxon>
    </lineage>
</organism>
<gene>
    <name evidence="2" type="ORF">DBV15_09909</name>
</gene>
<feature type="compositionally biased region" description="Polar residues" evidence="1">
    <location>
        <begin position="10"/>
        <end position="27"/>
    </location>
</feature>
<accession>A0A4S2KFG4</accession>
<evidence type="ECO:0000313" key="3">
    <source>
        <dbReference type="Proteomes" id="UP000310200"/>
    </source>
</evidence>
<comment type="caution">
    <text evidence="2">The sequence shown here is derived from an EMBL/GenBank/DDBJ whole genome shotgun (WGS) entry which is preliminary data.</text>
</comment>
<dbReference type="Proteomes" id="UP000310200">
    <property type="component" value="Unassembled WGS sequence"/>
</dbReference>
<evidence type="ECO:0000313" key="2">
    <source>
        <dbReference type="EMBL" id="TGZ46338.1"/>
    </source>
</evidence>
<name>A0A4S2KFG4_9HYME</name>
<protein>
    <submittedName>
        <fullName evidence="2">Uncharacterized protein</fullName>
    </submittedName>
</protein>
<sequence length="81" mass="9315">MTMDCHKYAQHQSRISTVASEAKSTIQPKARTSGWIRESIAIKGSFVALLRFLTDSPTKPVRLNERDEPDMPLLRRKTMRK</sequence>
<dbReference type="AlphaFoldDB" id="A0A4S2KFG4"/>
<proteinExistence type="predicted"/>